<sequence length="208" mass="22761">MFKSNTLHPARLFGVSLAILLVVANHLVVAADANSDAQEQIRQQERERAQREQLTPTPDVRLDQGEPATALTLLPKDESPCFTIQSIVLTGDSSPQFQWALTAANQKNDPPTGRCLGSQGINIVMKRIQNAIVAHGFVTTRLLAAPQDLNTGVLTLTLIPGRIHAIRFAPETSSRATQWNAVAAKPGDILNLRDIEQSLENFKRARSQ</sequence>
<evidence type="ECO:0000259" key="4">
    <source>
        <dbReference type="Pfam" id="PF17287"/>
    </source>
</evidence>
<protein>
    <recommendedName>
        <fullName evidence="7">POTRA domain-containing protein</fullName>
    </recommendedName>
</protein>
<dbReference type="PANTHER" id="PTHR34597">
    <property type="entry name" value="SLR1661 PROTEIN"/>
    <property type="match status" value="1"/>
</dbReference>
<dbReference type="Pfam" id="PF08479">
    <property type="entry name" value="POTRA_2"/>
    <property type="match status" value="1"/>
</dbReference>
<dbReference type="Pfam" id="PF17287">
    <property type="entry name" value="POTRA_3"/>
    <property type="match status" value="1"/>
</dbReference>
<evidence type="ECO:0000256" key="2">
    <source>
        <dbReference type="SAM" id="SignalP"/>
    </source>
</evidence>
<evidence type="ECO:0000256" key="1">
    <source>
        <dbReference type="SAM" id="MobiDB-lite"/>
    </source>
</evidence>
<reference evidence="5" key="1">
    <citation type="journal article" date="2021" name="Arch. Microbiol.">
        <title>Methyloradius palustris gen. nov., sp. nov., a methanol-oxidizing bacterium isolated from snow.</title>
        <authorList>
            <person name="Miyadera T."/>
            <person name="Kojima H."/>
            <person name="Fukui M."/>
        </authorList>
    </citation>
    <scope>NUCLEOTIDE SEQUENCE</scope>
    <source>
        <strain evidence="5">Zm11</strain>
    </source>
</reference>
<dbReference type="EMBL" id="AP024110">
    <property type="protein sequence ID" value="BCM23766.1"/>
    <property type="molecule type" value="Genomic_DNA"/>
</dbReference>
<dbReference type="GO" id="GO:0046819">
    <property type="term" value="P:protein secretion by the type V secretion system"/>
    <property type="evidence" value="ECO:0007669"/>
    <property type="project" value="TreeGrafter"/>
</dbReference>
<dbReference type="GO" id="GO:0008320">
    <property type="term" value="F:protein transmembrane transporter activity"/>
    <property type="evidence" value="ECO:0007669"/>
    <property type="project" value="TreeGrafter"/>
</dbReference>
<proteinExistence type="predicted"/>
<feature type="region of interest" description="Disordered" evidence="1">
    <location>
        <begin position="39"/>
        <end position="65"/>
    </location>
</feature>
<dbReference type="Proteomes" id="UP000826722">
    <property type="component" value="Chromosome"/>
</dbReference>
<organism evidence="5 6">
    <name type="scientific">Methyloradius palustris</name>
    <dbReference type="NCBI Taxonomy" id="2778876"/>
    <lineage>
        <taxon>Bacteria</taxon>
        <taxon>Pseudomonadati</taxon>
        <taxon>Pseudomonadota</taxon>
        <taxon>Betaproteobacteria</taxon>
        <taxon>Nitrosomonadales</taxon>
        <taxon>Methylophilaceae</taxon>
        <taxon>Methyloradius</taxon>
    </lineage>
</organism>
<feature type="compositionally biased region" description="Basic and acidic residues" evidence="1">
    <location>
        <begin position="42"/>
        <end position="51"/>
    </location>
</feature>
<dbReference type="InterPro" id="IPR051544">
    <property type="entry name" value="TPS_OM_transporter"/>
</dbReference>
<dbReference type="AlphaFoldDB" id="A0A8D5G5L9"/>
<dbReference type="KEGG" id="mpau:ZMTM_00250"/>
<dbReference type="InterPro" id="IPR035251">
    <property type="entry name" value="ShlB_POTRA"/>
</dbReference>
<gene>
    <name evidence="5" type="ORF">ZMTM_00250</name>
</gene>
<accession>A0A8D5G5L9</accession>
<feature type="signal peptide" evidence="2">
    <location>
        <begin position="1"/>
        <end position="30"/>
    </location>
</feature>
<evidence type="ECO:0000313" key="6">
    <source>
        <dbReference type="Proteomes" id="UP000826722"/>
    </source>
</evidence>
<evidence type="ECO:0000259" key="3">
    <source>
        <dbReference type="Pfam" id="PF08479"/>
    </source>
</evidence>
<dbReference type="GO" id="GO:0098046">
    <property type="term" value="C:type V protein secretion system complex"/>
    <property type="evidence" value="ECO:0007669"/>
    <property type="project" value="TreeGrafter"/>
</dbReference>
<feature type="chain" id="PRO_5034980990" description="POTRA domain-containing protein" evidence="2">
    <location>
        <begin position="31"/>
        <end position="208"/>
    </location>
</feature>
<name>A0A8D5G5L9_9PROT</name>
<keyword evidence="6" id="KW-1185">Reference proteome</keyword>
<dbReference type="InterPro" id="IPR013686">
    <property type="entry name" value="Polypept-transport_assoc_ShlB"/>
</dbReference>
<evidence type="ECO:0008006" key="7">
    <source>
        <dbReference type="Google" id="ProtNLM"/>
    </source>
</evidence>
<dbReference type="Gene3D" id="3.10.20.310">
    <property type="entry name" value="membrane protein fhac"/>
    <property type="match status" value="2"/>
</dbReference>
<dbReference type="PANTHER" id="PTHR34597:SF3">
    <property type="entry name" value="OUTER MEMBRANE TRANSPORTER CDIB"/>
    <property type="match status" value="1"/>
</dbReference>
<evidence type="ECO:0000313" key="5">
    <source>
        <dbReference type="EMBL" id="BCM23766.1"/>
    </source>
</evidence>
<keyword evidence="2" id="KW-0732">Signal</keyword>
<feature type="domain" description="ShlB POTRA" evidence="4">
    <location>
        <begin position="162"/>
        <end position="208"/>
    </location>
</feature>
<feature type="domain" description="Polypeptide-transport-associated ShlB-type" evidence="3">
    <location>
        <begin position="82"/>
        <end position="161"/>
    </location>
</feature>
<dbReference type="RefSeq" id="WP_221764350.1">
    <property type="nucleotide sequence ID" value="NZ_AP024110.1"/>
</dbReference>